<dbReference type="OrthoDB" id="43004at2759"/>
<dbReference type="AlphaFoldDB" id="A0A1E7EY72"/>
<accession>A0A1E7EY72</accession>
<evidence type="ECO:0000313" key="2">
    <source>
        <dbReference type="EMBL" id="OEU10769.1"/>
    </source>
</evidence>
<name>A0A1E7EY72_9STRA</name>
<sequence>MASATCSKELMKVLTTPSKIASALDWKKQIGGSIATIDFHATRIGLTISHHPDNSITNDEVSSSSSGYYSIPMFTKGKQKIPDSSRQQLSELVQDNKVCGFVISWPLQKDTGLMGASCGRTLFAIEELLQHQSSQSQVQSQSHQSEEKQNSTNSNSSVFTVNRPICLWDSIHEEQPKADIFGRSSVYSRTSTKKEHCASKEQYHQDESIVATKVWEDFVKTNWPDIYATNEYQQQHSMATKSSSSSSSLFNNNIESSSSTSTPSQEEEEQQPRKTLAMVA</sequence>
<dbReference type="InParanoid" id="A0A1E7EY72"/>
<dbReference type="EMBL" id="KV784370">
    <property type="protein sequence ID" value="OEU10769.1"/>
    <property type="molecule type" value="Genomic_DNA"/>
</dbReference>
<feature type="compositionally biased region" description="Low complexity" evidence="1">
    <location>
        <begin position="242"/>
        <end position="264"/>
    </location>
</feature>
<organism evidence="2 3">
    <name type="scientific">Fragilariopsis cylindrus CCMP1102</name>
    <dbReference type="NCBI Taxonomy" id="635003"/>
    <lineage>
        <taxon>Eukaryota</taxon>
        <taxon>Sar</taxon>
        <taxon>Stramenopiles</taxon>
        <taxon>Ochrophyta</taxon>
        <taxon>Bacillariophyta</taxon>
        <taxon>Bacillariophyceae</taxon>
        <taxon>Bacillariophycidae</taxon>
        <taxon>Bacillariales</taxon>
        <taxon>Bacillariaceae</taxon>
        <taxon>Fragilariopsis</taxon>
    </lineage>
</organism>
<gene>
    <name evidence="2" type="ORF">FRACYDRAFT_270984</name>
</gene>
<evidence type="ECO:0000313" key="3">
    <source>
        <dbReference type="Proteomes" id="UP000095751"/>
    </source>
</evidence>
<feature type="compositionally biased region" description="Low complexity" evidence="1">
    <location>
        <begin position="134"/>
        <end position="143"/>
    </location>
</feature>
<evidence type="ECO:0000256" key="1">
    <source>
        <dbReference type="SAM" id="MobiDB-lite"/>
    </source>
</evidence>
<reference evidence="2 3" key="1">
    <citation type="submission" date="2016-09" db="EMBL/GenBank/DDBJ databases">
        <title>Extensive genetic diversity and differential bi-allelic expression allows diatom success in the polar Southern Ocean.</title>
        <authorList>
            <consortium name="DOE Joint Genome Institute"/>
            <person name="Mock T."/>
            <person name="Otillar R.P."/>
            <person name="Strauss J."/>
            <person name="Dupont C."/>
            <person name="Frickenhaus S."/>
            <person name="Maumus F."/>
            <person name="Mcmullan M."/>
            <person name="Sanges R."/>
            <person name="Schmutz J."/>
            <person name="Toseland A."/>
            <person name="Valas R."/>
            <person name="Veluchamy A."/>
            <person name="Ward B.J."/>
            <person name="Allen A."/>
            <person name="Barry K."/>
            <person name="Falciatore A."/>
            <person name="Ferrante M."/>
            <person name="Fortunato A.E."/>
            <person name="Gloeckner G."/>
            <person name="Gruber A."/>
            <person name="Hipkin R."/>
            <person name="Janech M."/>
            <person name="Kroth P."/>
            <person name="Leese F."/>
            <person name="Lindquist E."/>
            <person name="Lyon B.R."/>
            <person name="Martin J."/>
            <person name="Mayer C."/>
            <person name="Parker M."/>
            <person name="Quesneville H."/>
            <person name="Raymond J."/>
            <person name="Uhlig C."/>
            <person name="Valentin K.U."/>
            <person name="Worden A.Z."/>
            <person name="Armbrust E.V."/>
            <person name="Bowler C."/>
            <person name="Green B."/>
            <person name="Moulton V."/>
            <person name="Van Oosterhout C."/>
            <person name="Grigoriev I."/>
        </authorList>
    </citation>
    <scope>NUCLEOTIDE SEQUENCE [LARGE SCALE GENOMIC DNA]</scope>
    <source>
        <strain evidence="2 3">CCMP1102</strain>
    </source>
</reference>
<proteinExistence type="predicted"/>
<feature type="region of interest" description="Disordered" evidence="1">
    <location>
        <begin position="238"/>
        <end position="280"/>
    </location>
</feature>
<dbReference type="KEGG" id="fcy:FRACYDRAFT_270984"/>
<dbReference type="Proteomes" id="UP000095751">
    <property type="component" value="Unassembled WGS sequence"/>
</dbReference>
<feature type="region of interest" description="Disordered" evidence="1">
    <location>
        <begin position="134"/>
        <end position="157"/>
    </location>
</feature>
<protein>
    <submittedName>
        <fullName evidence="2">Uncharacterized protein</fullName>
    </submittedName>
</protein>
<keyword evidence="3" id="KW-1185">Reference proteome</keyword>